<evidence type="ECO:0000313" key="2">
    <source>
        <dbReference type="Proteomes" id="UP000284706"/>
    </source>
</evidence>
<proteinExistence type="predicted"/>
<comment type="caution">
    <text evidence="1">The sequence shown here is derived from an EMBL/GenBank/DDBJ whole genome shotgun (WGS) entry which is preliminary data.</text>
</comment>
<gene>
    <name evidence="1" type="ORF">CVT26_013119</name>
</gene>
<reference evidence="1 2" key="1">
    <citation type="journal article" date="2018" name="Evol. Lett.">
        <title>Horizontal gene cluster transfer increased hallucinogenic mushroom diversity.</title>
        <authorList>
            <person name="Reynolds H.T."/>
            <person name="Vijayakumar V."/>
            <person name="Gluck-Thaler E."/>
            <person name="Korotkin H.B."/>
            <person name="Matheny P.B."/>
            <person name="Slot J.C."/>
        </authorList>
    </citation>
    <scope>NUCLEOTIDE SEQUENCE [LARGE SCALE GENOMIC DNA]</scope>
    <source>
        <strain evidence="1 2">SRW20</strain>
    </source>
</reference>
<organism evidence="1 2">
    <name type="scientific">Gymnopilus dilepis</name>
    <dbReference type="NCBI Taxonomy" id="231916"/>
    <lineage>
        <taxon>Eukaryota</taxon>
        <taxon>Fungi</taxon>
        <taxon>Dikarya</taxon>
        <taxon>Basidiomycota</taxon>
        <taxon>Agaricomycotina</taxon>
        <taxon>Agaricomycetes</taxon>
        <taxon>Agaricomycetidae</taxon>
        <taxon>Agaricales</taxon>
        <taxon>Agaricineae</taxon>
        <taxon>Hymenogastraceae</taxon>
        <taxon>Gymnopilus</taxon>
    </lineage>
</organism>
<dbReference type="Proteomes" id="UP000284706">
    <property type="component" value="Unassembled WGS sequence"/>
</dbReference>
<dbReference type="AlphaFoldDB" id="A0A409YF76"/>
<protein>
    <submittedName>
        <fullName evidence="1">Uncharacterized protein</fullName>
    </submittedName>
</protein>
<dbReference type="OrthoDB" id="10459490at2759"/>
<name>A0A409YF76_9AGAR</name>
<evidence type="ECO:0000313" key="1">
    <source>
        <dbReference type="EMBL" id="PPR01635.1"/>
    </source>
</evidence>
<dbReference type="InParanoid" id="A0A409YF76"/>
<keyword evidence="2" id="KW-1185">Reference proteome</keyword>
<accession>A0A409YF76</accession>
<dbReference type="EMBL" id="NHYE01000919">
    <property type="protein sequence ID" value="PPR01635.1"/>
    <property type="molecule type" value="Genomic_DNA"/>
</dbReference>
<sequence length="478" mass="54482">MSQKSHPTESLLSDPNFYSCVVSAIAPRHSFIPSTNRSNPYTDLTFAGSLIKYFGRRDEKSVIPSDIFDSIAGLCASKVYDPRIACGMTISESTKVVEIVLAGGANVIAAETVAHARYIWSSVRQISKLGPGDRRSRKDMERKMKRQLYSFILPCLHDDFEKYSPWIRNWVTCHERWQRNLRREYPANSQEENSAVLFSKIINLQSTFDRCQSFLDDNDWDSSRIKEKDFNWLIQTLQKASEQVNTILWGKDMINLEKEREQSNASICNDEAHPLIHGLENLTRLPDHVIVLQIFASSSPMKALSDYDVVIKSLPPIYGNPCSAWPTSTASWKENVEGLLDSMGYRLLNAAEVSSQGISQPPYGFASLPTSSREIFVHPELQVALYLRDFRTKMYFDPESTAALEYVGTSDYCCAACERWIDEYDTFEPQIQQIFVKGFSSVWTTDWRIPDYDQIAIAPSMVSWLRLLIVAHGKIVEK</sequence>